<name>A0A151Z9C6_TIELA</name>
<dbReference type="CDD" id="cd00463">
    <property type="entry name" value="Ribosomal_L31e"/>
    <property type="match status" value="1"/>
</dbReference>
<reference evidence="4 5" key="1">
    <citation type="submission" date="2015-12" db="EMBL/GenBank/DDBJ databases">
        <title>Dictyostelia acquired genes for synthesis and detection of signals that induce cell-type specialization by lateral gene transfer from prokaryotes.</title>
        <authorList>
            <person name="Gloeckner G."/>
            <person name="Schaap P."/>
        </authorList>
    </citation>
    <scope>NUCLEOTIDE SEQUENCE [LARGE SCALE GENOMIC DNA]</scope>
    <source>
        <strain evidence="4 5">TK</strain>
    </source>
</reference>
<dbReference type="InterPro" id="IPR000054">
    <property type="entry name" value="Ribosomal_eL31"/>
</dbReference>
<dbReference type="OMA" id="EVWKQGI"/>
<dbReference type="Pfam" id="PF01198">
    <property type="entry name" value="Ribosomal_L31e"/>
    <property type="match status" value="1"/>
</dbReference>
<dbReference type="PANTHER" id="PTHR10956:SF0">
    <property type="entry name" value="60S RIBOSOMAL PROTEIN L31"/>
    <property type="match status" value="1"/>
</dbReference>
<protein>
    <submittedName>
        <fullName evidence="4">S60 ribosomal protein L31</fullName>
    </submittedName>
</protein>
<dbReference type="InterPro" id="IPR020052">
    <property type="entry name" value="Ribosomal_eL31_CS"/>
</dbReference>
<sequence length="117" mass="13485">MSTKVESKEKGVVSREYTINLHRRLYGTTFKDRAPKAVKQIKLFAQKAMGTKDVRIDNKLNKYLWSQGIKNVPVRVRVTLSRKRNEDENAREKLYTLASLVIVKSFKGLETKTVADN</sequence>
<dbReference type="OrthoDB" id="9739313at2759"/>
<dbReference type="PANTHER" id="PTHR10956">
    <property type="entry name" value="60S RIBOSOMAL PROTEIN L31"/>
    <property type="match status" value="1"/>
</dbReference>
<dbReference type="PROSITE" id="PS01144">
    <property type="entry name" value="RIBOSOMAL_L31E"/>
    <property type="match status" value="1"/>
</dbReference>
<dbReference type="FunFam" id="3.10.440.10:FF:000001">
    <property type="entry name" value="60S ribosomal protein L31"/>
    <property type="match status" value="1"/>
</dbReference>
<evidence type="ECO:0000256" key="3">
    <source>
        <dbReference type="ARBA" id="ARBA00023274"/>
    </source>
</evidence>
<dbReference type="Proteomes" id="UP000076078">
    <property type="component" value="Unassembled WGS sequence"/>
</dbReference>
<dbReference type="FunCoup" id="A0A151Z9C6">
    <property type="interactions" value="495"/>
</dbReference>
<evidence type="ECO:0000256" key="1">
    <source>
        <dbReference type="ARBA" id="ARBA00010808"/>
    </source>
</evidence>
<evidence type="ECO:0000256" key="2">
    <source>
        <dbReference type="ARBA" id="ARBA00022980"/>
    </source>
</evidence>
<keyword evidence="2 4" id="KW-0689">Ribosomal protein</keyword>
<dbReference type="InterPro" id="IPR023621">
    <property type="entry name" value="Ribosomal_eL31_dom_sf"/>
</dbReference>
<dbReference type="GO" id="GO:0002181">
    <property type="term" value="P:cytoplasmic translation"/>
    <property type="evidence" value="ECO:0007669"/>
    <property type="project" value="TreeGrafter"/>
</dbReference>
<dbReference type="InParanoid" id="A0A151Z9C6"/>
<evidence type="ECO:0000313" key="4">
    <source>
        <dbReference type="EMBL" id="KYQ90523.1"/>
    </source>
</evidence>
<comment type="similarity">
    <text evidence="1">Belongs to the eukaryotic ribosomal protein eL31 family.</text>
</comment>
<organism evidence="4 5">
    <name type="scientific">Tieghemostelium lacteum</name>
    <name type="common">Slime mold</name>
    <name type="synonym">Dictyostelium lacteum</name>
    <dbReference type="NCBI Taxonomy" id="361077"/>
    <lineage>
        <taxon>Eukaryota</taxon>
        <taxon>Amoebozoa</taxon>
        <taxon>Evosea</taxon>
        <taxon>Eumycetozoa</taxon>
        <taxon>Dictyostelia</taxon>
        <taxon>Dictyosteliales</taxon>
        <taxon>Raperosteliaceae</taxon>
        <taxon>Tieghemostelium</taxon>
    </lineage>
</organism>
<evidence type="ECO:0000313" key="5">
    <source>
        <dbReference type="Proteomes" id="UP000076078"/>
    </source>
</evidence>
<comment type="caution">
    <text evidence="4">The sequence shown here is derived from an EMBL/GenBank/DDBJ whole genome shotgun (WGS) entry which is preliminary data.</text>
</comment>
<keyword evidence="5" id="KW-1185">Reference proteome</keyword>
<dbReference type="SUPFAM" id="SSF54575">
    <property type="entry name" value="Ribosomal protein L31e"/>
    <property type="match status" value="1"/>
</dbReference>
<accession>A0A151Z9C6</accession>
<dbReference type="EMBL" id="LODT01000037">
    <property type="protein sequence ID" value="KYQ90523.1"/>
    <property type="molecule type" value="Genomic_DNA"/>
</dbReference>
<dbReference type="Gene3D" id="3.10.440.10">
    <property type="match status" value="1"/>
</dbReference>
<proteinExistence type="inferred from homology"/>
<dbReference type="AlphaFoldDB" id="A0A151Z9C6"/>
<dbReference type="GO" id="GO:0022625">
    <property type="term" value="C:cytosolic large ribosomal subunit"/>
    <property type="evidence" value="ECO:0007669"/>
    <property type="project" value="TreeGrafter"/>
</dbReference>
<keyword evidence="3" id="KW-0687">Ribonucleoprotein</keyword>
<dbReference type="SMART" id="SM01380">
    <property type="entry name" value="Ribosomal_L31e"/>
    <property type="match status" value="1"/>
</dbReference>
<gene>
    <name evidence="4" type="ORF">DLAC_09148</name>
</gene>
<dbReference type="STRING" id="361077.A0A151Z9C6"/>
<dbReference type="GO" id="GO:0003735">
    <property type="term" value="F:structural constituent of ribosome"/>
    <property type="evidence" value="ECO:0007669"/>
    <property type="project" value="InterPro"/>
</dbReference>